<dbReference type="PROSITE" id="PS50821">
    <property type="entry name" value="PAZ"/>
    <property type="match status" value="1"/>
</dbReference>
<reference evidence="4 5" key="1">
    <citation type="submission" date="2024-08" db="EMBL/GenBank/DDBJ databases">
        <authorList>
            <person name="Cucini C."/>
            <person name="Frati F."/>
        </authorList>
    </citation>
    <scope>NUCLEOTIDE SEQUENCE [LARGE SCALE GENOMIC DNA]</scope>
</reference>
<feature type="domain" description="Piwi" evidence="3">
    <location>
        <begin position="349"/>
        <end position="648"/>
    </location>
</feature>
<dbReference type="SMART" id="SM00950">
    <property type="entry name" value="Piwi"/>
    <property type="match status" value="1"/>
</dbReference>
<proteinExistence type="inferred from homology"/>
<comment type="similarity">
    <text evidence="1">Belongs to the argonaute family.</text>
</comment>
<accession>A0ABP1QR37</accession>
<evidence type="ECO:0000256" key="1">
    <source>
        <dbReference type="RuleBase" id="RU361178"/>
    </source>
</evidence>
<dbReference type="SMART" id="SM00949">
    <property type="entry name" value="PAZ"/>
    <property type="match status" value="1"/>
</dbReference>
<dbReference type="CDD" id="cd02845">
    <property type="entry name" value="PAZ_piwi_like"/>
    <property type="match status" value="1"/>
</dbReference>
<dbReference type="EMBL" id="CAXLJM020000036">
    <property type="protein sequence ID" value="CAL8105633.1"/>
    <property type="molecule type" value="Genomic_DNA"/>
</dbReference>
<dbReference type="Pfam" id="PF02170">
    <property type="entry name" value="PAZ"/>
    <property type="match status" value="1"/>
</dbReference>
<dbReference type="InterPro" id="IPR036085">
    <property type="entry name" value="PAZ_dom_sf"/>
</dbReference>
<evidence type="ECO:0000259" key="2">
    <source>
        <dbReference type="PROSITE" id="PS50821"/>
    </source>
</evidence>
<dbReference type="Pfam" id="PF02171">
    <property type="entry name" value="Piwi"/>
    <property type="match status" value="1"/>
</dbReference>
<evidence type="ECO:0008006" key="6">
    <source>
        <dbReference type="Google" id="ProtNLM"/>
    </source>
</evidence>
<evidence type="ECO:0000259" key="3">
    <source>
        <dbReference type="PROSITE" id="PS50822"/>
    </source>
</evidence>
<comment type="caution">
    <text evidence="4">The sequence shown here is derived from an EMBL/GenBank/DDBJ whole genome shotgun (WGS) entry which is preliminary data.</text>
</comment>
<dbReference type="SUPFAM" id="SSF53098">
    <property type="entry name" value="Ribonuclease H-like"/>
    <property type="match status" value="1"/>
</dbReference>
<feature type="domain" description="PAZ" evidence="2">
    <location>
        <begin position="70"/>
        <end position="183"/>
    </location>
</feature>
<dbReference type="Pfam" id="PF08699">
    <property type="entry name" value="ArgoL1"/>
    <property type="match status" value="1"/>
</dbReference>
<dbReference type="InterPro" id="IPR012337">
    <property type="entry name" value="RNaseH-like_sf"/>
</dbReference>
<sequence>MAIYNLLLRKCMYAVGLEMLGRNFFDPLAAIEIPSQRLTLWPGYLTSIRQHEKKMLLCVETTHKVLRLDSVLMIIKGLERSMGSNTVAFKEAVRKELVNTIVLTSYNRKTYHVDEVDFDRSPKSMFEIKGKMQPLVEYYKERYDKHIKDLNQCLLIAKPSAKDMHRGLTGEIVLVPEFCQSTGLTDTMRANFSLMKELGKYLHQGPQEKSLLLDNFLKRMRENQTIKEELGSWGLEFDGKLIELQGRILGKEAIMFAKGTQMVDDKGDFTMAFRSQQMLSAVNLSSWAIVVPQRDFGGVDNLVRTMSKVAGPLSMKIDNPKQILKVPDGKTMTYLKAMDELLDRHNLQMLFIILPNNKAELYSAVKKRLAVDLGVLSQCFLAKNVTSKGLMSIATKVVVQMNAKLGGEPWTLKLPLKNTMFVGFDVYHGAKGSSGGSVGAMVATYSGNFTRYYSTTSHFKRGDDGKELCATMLVDIIKCCHKYHELNTEVGLPERIIMYRDGVGEGQLKQVFDVELKTLSEGLAKLYQDVGRGPPNLTYIVVTKRINTKLMMMKMNLQNPPPGTVVDDVVTLPERHDFYLISCTARQGTVSPCSYNVLRDDSNFDADKLQLITYKLCHMYFNWSGTIAVPAPCQYAHKLAFLTGMNYGGHANANLSNLLHFL</sequence>
<dbReference type="PANTHER" id="PTHR22891">
    <property type="entry name" value="EUKARYOTIC TRANSLATION INITIATION FACTOR 2C"/>
    <property type="match status" value="1"/>
</dbReference>
<dbReference type="SUPFAM" id="SSF101690">
    <property type="entry name" value="PAZ domain"/>
    <property type="match status" value="1"/>
</dbReference>
<dbReference type="Proteomes" id="UP001642540">
    <property type="component" value="Unassembled WGS sequence"/>
</dbReference>
<dbReference type="Gene3D" id="3.30.420.10">
    <property type="entry name" value="Ribonuclease H-like superfamily/Ribonuclease H"/>
    <property type="match status" value="1"/>
</dbReference>
<keyword evidence="5" id="KW-1185">Reference proteome</keyword>
<dbReference type="PROSITE" id="PS50822">
    <property type="entry name" value="PIWI"/>
    <property type="match status" value="1"/>
</dbReference>
<gene>
    <name evidence="4" type="ORF">ODALV1_LOCUS12133</name>
</gene>
<protein>
    <recommendedName>
        <fullName evidence="6">Piwi-like protein 1</fullName>
    </recommendedName>
</protein>
<dbReference type="CDD" id="cd04658">
    <property type="entry name" value="Piwi_piwi-like_Euk"/>
    <property type="match status" value="1"/>
</dbReference>
<dbReference type="Gene3D" id="3.40.50.2300">
    <property type="match status" value="1"/>
</dbReference>
<evidence type="ECO:0000313" key="4">
    <source>
        <dbReference type="EMBL" id="CAL8105633.1"/>
    </source>
</evidence>
<dbReference type="InterPro" id="IPR003100">
    <property type="entry name" value="PAZ_dom"/>
</dbReference>
<dbReference type="InterPro" id="IPR036397">
    <property type="entry name" value="RNaseH_sf"/>
</dbReference>
<dbReference type="InterPro" id="IPR003165">
    <property type="entry name" value="Piwi"/>
</dbReference>
<dbReference type="Gene3D" id="2.170.260.10">
    <property type="entry name" value="paz domain"/>
    <property type="match status" value="1"/>
</dbReference>
<name>A0ABP1QR37_9HEXA</name>
<evidence type="ECO:0000313" key="5">
    <source>
        <dbReference type="Proteomes" id="UP001642540"/>
    </source>
</evidence>
<dbReference type="InterPro" id="IPR014811">
    <property type="entry name" value="ArgoL1"/>
</dbReference>
<organism evidence="4 5">
    <name type="scientific">Orchesella dallaii</name>
    <dbReference type="NCBI Taxonomy" id="48710"/>
    <lineage>
        <taxon>Eukaryota</taxon>
        <taxon>Metazoa</taxon>
        <taxon>Ecdysozoa</taxon>
        <taxon>Arthropoda</taxon>
        <taxon>Hexapoda</taxon>
        <taxon>Collembola</taxon>
        <taxon>Entomobryomorpha</taxon>
        <taxon>Entomobryoidea</taxon>
        <taxon>Orchesellidae</taxon>
        <taxon>Orchesellinae</taxon>
        <taxon>Orchesella</taxon>
    </lineage>
</organism>